<sequence length="213" mass="23813">MANQEGSYKVTAQVRPGTFRLETLRGTPIPRTWHSREKKYKHQCGIRKLKVKRTETNTNCHTSGIGVLIITVLMRHDLITLIMRRHGCTVKRRSLIIFLTVFIKYRELGAKVIKNSRKNSVVLMPVPVAQMLSLGRPLSSSGSLGLYFGVGFFQIAPQVPLLGLLGLLLLLQLLPAVLVLGRRLFQPLALHLEVANLPPQKGIRALEVTDPLL</sequence>
<comment type="caution">
    <text evidence="2">The sequence shown here is derived from an EMBL/GenBank/DDBJ whole genome shotgun (WGS) entry which is preliminary data.</text>
</comment>
<evidence type="ECO:0000313" key="2">
    <source>
        <dbReference type="EMBL" id="KAJ8420235.1"/>
    </source>
</evidence>
<reference evidence="2" key="1">
    <citation type="submission" date="2022-04" db="EMBL/GenBank/DDBJ databases">
        <title>Carnegiea gigantea Genome sequencing and assembly v2.</title>
        <authorList>
            <person name="Copetti D."/>
            <person name="Sanderson M.J."/>
            <person name="Burquez A."/>
            <person name="Wojciechowski M.F."/>
        </authorList>
    </citation>
    <scope>NUCLEOTIDE SEQUENCE</scope>
    <source>
        <strain evidence="2">SGP5-SGP5p</strain>
        <tissue evidence="2">Aerial part</tissue>
    </source>
</reference>
<keyword evidence="1" id="KW-0812">Transmembrane</keyword>
<dbReference type="AlphaFoldDB" id="A0A9Q1GGU1"/>
<evidence type="ECO:0000256" key="1">
    <source>
        <dbReference type="SAM" id="Phobius"/>
    </source>
</evidence>
<accession>A0A9Q1GGU1</accession>
<evidence type="ECO:0000313" key="3">
    <source>
        <dbReference type="Proteomes" id="UP001153076"/>
    </source>
</evidence>
<proteinExistence type="predicted"/>
<keyword evidence="3" id="KW-1185">Reference proteome</keyword>
<feature type="transmembrane region" description="Helical" evidence="1">
    <location>
        <begin position="159"/>
        <end position="180"/>
    </location>
</feature>
<gene>
    <name evidence="2" type="ORF">Cgig2_023222</name>
</gene>
<protein>
    <submittedName>
        <fullName evidence="2">Uncharacterized protein</fullName>
    </submittedName>
</protein>
<dbReference type="Proteomes" id="UP001153076">
    <property type="component" value="Unassembled WGS sequence"/>
</dbReference>
<keyword evidence="1" id="KW-0472">Membrane</keyword>
<organism evidence="2 3">
    <name type="scientific">Carnegiea gigantea</name>
    <dbReference type="NCBI Taxonomy" id="171969"/>
    <lineage>
        <taxon>Eukaryota</taxon>
        <taxon>Viridiplantae</taxon>
        <taxon>Streptophyta</taxon>
        <taxon>Embryophyta</taxon>
        <taxon>Tracheophyta</taxon>
        <taxon>Spermatophyta</taxon>
        <taxon>Magnoliopsida</taxon>
        <taxon>eudicotyledons</taxon>
        <taxon>Gunneridae</taxon>
        <taxon>Pentapetalae</taxon>
        <taxon>Caryophyllales</taxon>
        <taxon>Cactineae</taxon>
        <taxon>Cactaceae</taxon>
        <taxon>Cactoideae</taxon>
        <taxon>Echinocereeae</taxon>
        <taxon>Carnegiea</taxon>
    </lineage>
</organism>
<name>A0A9Q1GGU1_9CARY</name>
<keyword evidence="1" id="KW-1133">Transmembrane helix</keyword>
<dbReference type="EMBL" id="JAKOGI010003677">
    <property type="protein sequence ID" value="KAJ8420235.1"/>
    <property type="molecule type" value="Genomic_DNA"/>
</dbReference>
<dbReference type="OrthoDB" id="1736338at2759"/>